<feature type="compositionally biased region" description="Low complexity" evidence="1">
    <location>
        <begin position="33"/>
        <end position="46"/>
    </location>
</feature>
<sequence>MSQSWLYEKLQQGVAEGVKYYQQRLGTMISNVSGPSLSRTSSSPTTADKADKPSSSSTRTLGSDDAARRKRDQLLREMNQCRNKLLKQKNHLEDQLATILADQELMHKRHAKMEPLEYTATGGLIEQRNMIERREECCKLLDGVGRLGGLMDRWMGVVEDWVEGERESGGD</sequence>
<feature type="region of interest" description="Disordered" evidence="1">
    <location>
        <begin position="31"/>
        <end position="70"/>
    </location>
</feature>
<proteinExistence type="predicted"/>
<organism evidence="2 3">
    <name type="scientific">Hapsidospora chrysogenum (strain ATCC 11550 / CBS 779.69 / DSM 880 / IAM 14645 / JCM 23072 / IMI 49137)</name>
    <name type="common">Acremonium chrysogenum</name>
    <dbReference type="NCBI Taxonomy" id="857340"/>
    <lineage>
        <taxon>Eukaryota</taxon>
        <taxon>Fungi</taxon>
        <taxon>Dikarya</taxon>
        <taxon>Ascomycota</taxon>
        <taxon>Pezizomycotina</taxon>
        <taxon>Sordariomycetes</taxon>
        <taxon>Hypocreomycetidae</taxon>
        <taxon>Hypocreales</taxon>
        <taxon>Bionectriaceae</taxon>
        <taxon>Hapsidospora</taxon>
    </lineage>
</organism>
<dbReference type="Proteomes" id="UP000029964">
    <property type="component" value="Unassembled WGS sequence"/>
</dbReference>
<comment type="caution">
    <text evidence="2">The sequence shown here is derived from an EMBL/GenBank/DDBJ whole genome shotgun (WGS) entry which is preliminary data.</text>
</comment>
<evidence type="ECO:0000313" key="2">
    <source>
        <dbReference type="EMBL" id="KFH47050.1"/>
    </source>
</evidence>
<gene>
    <name evidence="2" type="ORF">ACRE_020650</name>
</gene>
<keyword evidence="3" id="KW-1185">Reference proteome</keyword>
<accession>A0A086TCG8</accession>
<dbReference type="HOGENOM" id="CLU_1562425_0_0_1"/>
<reference evidence="3" key="1">
    <citation type="journal article" date="2014" name="Genome Announc.">
        <title>Genome sequence and annotation of Acremonium chrysogenum, producer of the beta-lactam antibiotic cephalosporin C.</title>
        <authorList>
            <person name="Terfehr D."/>
            <person name="Dahlmann T.A."/>
            <person name="Specht T."/>
            <person name="Zadra I."/>
            <person name="Kuernsteiner H."/>
            <person name="Kueck U."/>
        </authorList>
    </citation>
    <scope>NUCLEOTIDE SEQUENCE [LARGE SCALE GENOMIC DNA]</scope>
    <source>
        <strain evidence="3">ATCC 11550 / CBS 779.69 / DSM 880 / IAM 14645 / JCM 23072 / IMI 49137</strain>
    </source>
</reference>
<name>A0A086TCG8_HAPC1</name>
<protein>
    <submittedName>
        <fullName evidence="2">Uncharacterized protein</fullName>
    </submittedName>
</protein>
<evidence type="ECO:0000256" key="1">
    <source>
        <dbReference type="SAM" id="MobiDB-lite"/>
    </source>
</evidence>
<dbReference type="EMBL" id="JPKY01000013">
    <property type="protein sequence ID" value="KFH47050.1"/>
    <property type="molecule type" value="Genomic_DNA"/>
</dbReference>
<dbReference type="AlphaFoldDB" id="A0A086TCG8"/>
<evidence type="ECO:0000313" key="3">
    <source>
        <dbReference type="Proteomes" id="UP000029964"/>
    </source>
</evidence>